<evidence type="ECO:0000313" key="1">
    <source>
        <dbReference type="EMBL" id="KAK1770383.1"/>
    </source>
</evidence>
<dbReference type="RefSeq" id="XP_060286596.1">
    <property type="nucleotide sequence ID" value="XM_060423128.1"/>
</dbReference>
<proteinExistence type="predicted"/>
<protein>
    <submittedName>
        <fullName evidence="1">Uncharacterized protein</fullName>
    </submittedName>
</protein>
<dbReference type="Proteomes" id="UP001244011">
    <property type="component" value="Unassembled WGS sequence"/>
</dbReference>
<reference evidence="1" key="1">
    <citation type="submission" date="2023-06" db="EMBL/GenBank/DDBJ databases">
        <title>Genome-scale phylogeny and comparative genomics of the fungal order Sordariales.</title>
        <authorList>
            <consortium name="Lawrence Berkeley National Laboratory"/>
            <person name="Hensen N."/>
            <person name="Bonometti L."/>
            <person name="Westerberg I."/>
            <person name="Brannstrom I.O."/>
            <person name="Guillou S."/>
            <person name="Cros-Aarteil S."/>
            <person name="Calhoun S."/>
            <person name="Haridas S."/>
            <person name="Kuo A."/>
            <person name="Mondo S."/>
            <person name="Pangilinan J."/>
            <person name="Riley R."/>
            <person name="Labutti K."/>
            <person name="Andreopoulos B."/>
            <person name="Lipzen A."/>
            <person name="Chen C."/>
            <person name="Yanf M."/>
            <person name="Daum C."/>
            <person name="Ng V."/>
            <person name="Clum A."/>
            <person name="Steindorff A."/>
            <person name="Ohm R."/>
            <person name="Martin F."/>
            <person name="Silar P."/>
            <person name="Natvig D."/>
            <person name="Lalanne C."/>
            <person name="Gautier V."/>
            <person name="Ament-Velasquez S.L."/>
            <person name="Kruys A."/>
            <person name="Hutchinson M.I."/>
            <person name="Powell A.J."/>
            <person name="Barry K."/>
            <person name="Miller A.N."/>
            <person name="Grigoriev I.V."/>
            <person name="Debuchy R."/>
            <person name="Gladieux P."/>
            <person name="Thoren M.H."/>
            <person name="Johannesson H."/>
        </authorList>
    </citation>
    <scope>NUCLEOTIDE SEQUENCE</scope>
    <source>
        <strain evidence="1">8032-3</strain>
    </source>
</reference>
<evidence type="ECO:0000313" key="2">
    <source>
        <dbReference type="Proteomes" id="UP001244011"/>
    </source>
</evidence>
<comment type="caution">
    <text evidence="1">The sequence shown here is derived from an EMBL/GenBank/DDBJ whole genome shotgun (WGS) entry which is preliminary data.</text>
</comment>
<dbReference type="AlphaFoldDB" id="A0AAJ0FPL2"/>
<dbReference type="GeneID" id="85306315"/>
<gene>
    <name evidence="1" type="ORF">QBC33DRAFT_264750</name>
</gene>
<accession>A0AAJ0FPL2</accession>
<name>A0AAJ0FPL2_9PEZI</name>
<keyword evidence="2" id="KW-1185">Reference proteome</keyword>
<dbReference type="EMBL" id="MU839000">
    <property type="protein sequence ID" value="KAK1770383.1"/>
    <property type="molecule type" value="Genomic_DNA"/>
</dbReference>
<organism evidence="1 2">
    <name type="scientific">Phialemonium atrogriseum</name>
    <dbReference type="NCBI Taxonomy" id="1093897"/>
    <lineage>
        <taxon>Eukaryota</taxon>
        <taxon>Fungi</taxon>
        <taxon>Dikarya</taxon>
        <taxon>Ascomycota</taxon>
        <taxon>Pezizomycotina</taxon>
        <taxon>Sordariomycetes</taxon>
        <taxon>Sordariomycetidae</taxon>
        <taxon>Cephalothecales</taxon>
        <taxon>Cephalothecaceae</taxon>
        <taxon>Phialemonium</taxon>
    </lineage>
</organism>
<sequence>MVVPAITLSFDCLTRQLRFDISATVPSVDDFSLCGAPFPPAPSRSTYISIYLGQWQTAKPSDATERLSCPESERPLYSTLRYSRKLLFAAGTGIGAYLFPLFKFWTRYPTLWRTLSVSTIGSNASASKIPHSRYDERPHQLKSIRFWFYFAFPVQPPGPAPVSPGVCCIRLYCNLRVGHGIRRTLFDLPWFLNSPYRDWTRESATLEGISLPVHD</sequence>